<dbReference type="Proteomes" id="UP000027161">
    <property type="component" value="Unassembled WGS sequence"/>
</dbReference>
<comment type="caution">
    <text evidence="1">The sequence shown here is derived from an EMBL/GenBank/DDBJ whole genome shotgun (WGS) entry which is preliminary data.</text>
</comment>
<gene>
    <name evidence="1" type="ORF">REISMN_02140</name>
</gene>
<dbReference type="RefSeq" id="WP_008580412.1">
    <property type="nucleotide sequence ID" value="NZ_JFKF01000038.1"/>
</dbReference>
<evidence type="ECO:0000313" key="2">
    <source>
        <dbReference type="Proteomes" id="UP000027161"/>
    </source>
</evidence>
<proteinExistence type="predicted"/>
<name>A0A8E0WMJ1_9RICK</name>
<dbReference type="AlphaFoldDB" id="A0A8E0WMJ1"/>
<dbReference type="EMBL" id="JFKF01000038">
    <property type="protein sequence ID" value="KDO03348.1"/>
    <property type="molecule type" value="Genomic_DNA"/>
</dbReference>
<keyword evidence="2" id="KW-1185">Reference proteome</keyword>
<sequence>MPSLVLSAWIDFTPVIPWFDHGMTQWVLLLHASKPFAAMTIGSLSPLRNTNYK</sequence>
<evidence type="ECO:0000313" key="1">
    <source>
        <dbReference type="EMBL" id="KDO03348.1"/>
    </source>
</evidence>
<accession>A0A8E0WMJ1</accession>
<reference evidence="1 2" key="1">
    <citation type="submission" date="2014-02" db="EMBL/GenBank/DDBJ databases">
        <title>Draft genome sequence of Rickettsia buchneri sp. nov. ISO7T.</title>
        <authorList>
            <person name="Felsheim R.F."/>
            <person name="Kurtti T.J."/>
            <person name="Munderloh U.G."/>
        </authorList>
    </citation>
    <scope>NUCLEOTIDE SEQUENCE [LARGE SCALE GENOMIC DNA]</scope>
    <source>
        <strain evidence="1 2">ISO7</strain>
    </source>
</reference>
<organism evidence="1 2">
    <name type="scientific">Rickettsia tamurae subsp. buchneri</name>
    <dbReference type="NCBI Taxonomy" id="1462938"/>
    <lineage>
        <taxon>Bacteria</taxon>
        <taxon>Pseudomonadati</taxon>
        <taxon>Pseudomonadota</taxon>
        <taxon>Alphaproteobacteria</taxon>
        <taxon>Rickettsiales</taxon>
        <taxon>Rickettsiaceae</taxon>
        <taxon>Rickettsieae</taxon>
        <taxon>Rickettsia</taxon>
        <taxon>spotted fever group</taxon>
    </lineage>
</organism>
<protein>
    <submittedName>
        <fullName evidence="1">Uncharacterized protein</fullName>
    </submittedName>
</protein>